<gene>
    <name evidence="1" type="ORF">AMSG_12298</name>
</gene>
<name>A0A0L0DQ13_THETB</name>
<evidence type="ECO:0000313" key="2">
    <source>
        <dbReference type="Proteomes" id="UP000054408"/>
    </source>
</evidence>
<dbReference type="Proteomes" id="UP000054408">
    <property type="component" value="Unassembled WGS sequence"/>
</dbReference>
<organism evidence="1 2">
    <name type="scientific">Thecamonas trahens ATCC 50062</name>
    <dbReference type="NCBI Taxonomy" id="461836"/>
    <lineage>
        <taxon>Eukaryota</taxon>
        <taxon>Apusozoa</taxon>
        <taxon>Apusomonadida</taxon>
        <taxon>Apusomonadidae</taxon>
        <taxon>Thecamonas</taxon>
    </lineage>
</organism>
<proteinExistence type="predicted"/>
<reference evidence="1 2" key="1">
    <citation type="submission" date="2010-05" db="EMBL/GenBank/DDBJ databases">
        <title>The Genome Sequence of Thecamonas trahens ATCC 50062.</title>
        <authorList>
            <consortium name="The Broad Institute Genome Sequencing Platform"/>
            <person name="Russ C."/>
            <person name="Cuomo C."/>
            <person name="Shea T."/>
            <person name="Young S.K."/>
            <person name="Zeng Q."/>
            <person name="Koehrsen M."/>
            <person name="Haas B."/>
            <person name="Borodovsky M."/>
            <person name="Guigo R."/>
            <person name="Alvarado L."/>
            <person name="Berlin A."/>
            <person name="Bochicchio J."/>
            <person name="Borenstein D."/>
            <person name="Chapman S."/>
            <person name="Chen Z."/>
            <person name="Freedman E."/>
            <person name="Gellesch M."/>
            <person name="Goldberg J."/>
            <person name="Griggs A."/>
            <person name="Gujja S."/>
            <person name="Heilman E."/>
            <person name="Heiman D."/>
            <person name="Hepburn T."/>
            <person name="Howarth C."/>
            <person name="Jen D."/>
            <person name="Larson L."/>
            <person name="Mehta T."/>
            <person name="Park D."/>
            <person name="Pearson M."/>
            <person name="Roberts A."/>
            <person name="Saif S."/>
            <person name="Shenoy N."/>
            <person name="Sisk P."/>
            <person name="Stolte C."/>
            <person name="Sykes S."/>
            <person name="Thomson T."/>
            <person name="Walk T."/>
            <person name="White J."/>
            <person name="Yandava C."/>
            <person name="Burger G."/>
            <person name="Gray M.W."/>
            <person name="Holland P.W.H."/>
            <person name="King N."/>
            <person name="Lang F.B.F."/>
            <person name="Roger A.J."/>
            <person name="Ruiz-Trillo I."/>
            <person name="Lander E."/>
            <person name="Nusbaum C."/>
        </authorList>
    </citation>
    <scope>NUCLEOTIDE SEQUENCE [LARGE SCALE GENOMIC DNA]</scope>
    <source>
        <strain evidence="1 2">ATCC 50062</strain>
    </source>
</reference>
<evidence type="ECO:0000313" key="1">
    <source>
        <dbReference type="EMBL" id="KNC54096.1"/>
    </source>
</evidence>
<protein>
    <submittedName>
        <fullName evidence="1">Uncharacterized protein</fullName>
    </submittedName>
</protein>
<dbReference type="GeneID" id="25570212"/>
<dbReference type="RefSeq" id="XP_013754006.1">
    <property type="nucleotide sequence ID" value="XM_013898552.1"/>
</dbReference>
<dbReference type="AlphaFoldDB" id="A0A0L0DQ13"/>
<accession>A0A0L0DQ13</accession>
<keyword evidence="2" id="KW-1185">Reference proteome</keyword>
<sequence>MFIDKLAEDPGILPKRKPWSTAWLKPNLVGTATNHIGSSHHTIKYDWGVGSCVSKFVLVVQSVAECNDKIRWKTVVTATANTRGRLSEAKQLTSYLAKGSDGVDTDLCANWHDVLAKMVST</sequence>
<dbReference type="EMBL" id="GL349486">
    <property type="protein sequence ID" value="KNC54096.1"/>
    <property type="molecule type" value="Genomic_DNA"/>
</dbReference>